<dbReference type="PIRSF" id="PIRSF015601">
    <property type="entry name" value="MTase_slr0722"/>
    <property type="match status" value="1"/>
</dbReference>
<dbReference type="Gene3D" id="3.40.1280.10">
    <property type="match status" value="1"/>
</dbReference>
<dbReference type="InterPro" id="IPR029026">
    <property type="entry name" value="tRNA_m1G_MTases_N"/>
</dbReference>
<evidence type="ECO:0000259" key="13">
    <source>
        <dbReference type="Pfam" id="PF04452"/>
    </source>
</evidence>
<dbReference type="SUPFAM" id="SSF88697">
    <property type="entry name" value="PUA domain-like"/>
    <property type="match status" value="1"/>
</dbReference>
<dbReference type="GO" id="GO:0070475">
    <property type="term" value="P:rRNA base methylation"/>
    <property type="evidence" value="ECO:0007669"/>
    <property type="project" value="TreeGrafter"/>
</dbReference>
<proteinExistence type="inferred from homology"/>
<gene>
    <name evidence="15" type="ORF">COB20_08930</name>
</gene>
<name>A0A2A4X332_9GAMM</name>
<comment type="catalytic activity">
    <reaction evidence="11 12">
        <text>uridine(1498) in 16S rRNA + S-adenosyl-L-methionine = N(3)-methyluridine(1498) in 16S rRNA + S-adenosyl-L-homocysteine + H(+)</text>
        <dbReference type="Rhea" id="RHEA:42920"/>
        <dbReference type="Rhea" id="RHEA-COMP:10283"/>
        <dbReference type="Rhea" id="RHEA-COMP:10284"/>
        <dbReference type="ChEBI" id="CHEBI:15378"/>
        <dbReference type="ChEBI" id="CHEBI:57856"/>
        <dbReference type="ChEBI" id="CHEBI:59789"/>
        <dbReference type="ChEBI" id="CHEBI:65315"/>
        <dbReference type="ChEBI" id="CHEBI:74502"/>
        <dbReference type="EC" id="2.1.1.193"/>
    </reaction>
</comment>
<keyword evidence="5 12" id="KW-0963">Cytoplasm</keyword>
<dbReference type="EC" id="2.1.1.193" evidence="3 12"/>
<evidence type="ECO:0000256" key="11">
    <source>
        <dbReference type="ARBA" id="ARBA00047944"/>
    </source>
</evidence>
<evidence type="ECO:0000256" key="7">
    <source>
        <dbReference type="ARBA" id="ARBA00022603"/>
    </source>
</evidence>
<dbReference type="PANTHER" id="PTHR30027:SF3">
    <property type="entry name" value="16S RRNA (URACIL(1498)-N(3))-METHYLTRANSFERASE"/>
    <property type="match status" value="1"/>
</dbReference>
<evidence type="ECO:0000256" key="2">
    <source>
        <dbReference type="ARBA" id="ARBA00005528"/>
    </source>
</evidence>
<dbReference type="InterPro" id="IPR046887">
    <property type="entry name" value="RsmE_PUA-like"/>
</dbReference>
<dbReference type="PANTHER" id="PTHR30027">
    <property type="entry name" value="RIBOSOMAL RNA SMALL SUBUNIT METHYLTRANSFERASE E"/>
    <property type="match status" value="1"/>
</dbReference>
<dbReference type="AlphaFoldDB" id="A0A2A4X332"/>
<evidence type="ECO:0000256" key="12">
    <source>
        <dbReference type="PIRNR" id="PIRNR015601"/>
    </source>
</evidence>
<keyword evidence="7 12" id="KW-0489">Methyltransferase</keyword>
<dbReference type="Gene3D" id="2.40.240.20">
    <property type="entry name" value="Hypothetical PUA domain-like, domain 1"/>
    <property type="match status" value="1"/>
</dbReference>
<evidence type="ECO:0000256" key="9">
    <source>
        <dbReference type="ARBA" id="ARBA00022691"/>
    </source>
</evidence>
<keyword evidence="8 12" id="KW-0808">Transferase</keyword>
<accession>A0A2A4X332</accession>
<dbReference type="InterPro" id="IPR029028">
    <property type="entry name" value="Alpha/beta_knot_MTases"/>
</dbReference>
<evidence type="ECO:0000256" key="3">
    <source>
        <dbReference type="ARBA" id="ARBA00012328"/>
    </source>
</evidence>
<evidence type="ECO:0000256" key="1">
    <source>
        <dbReference type="ARBA" id="ARBA00004496"/>
    </source>
</evidence>
<dbReference type="Pfam" id="PF20260">
    <property type="entry name" value="PUA_4"/>
    <property type="match status" value="1"/>
</dbReference>
<dbReference type="Pfam" id="PF04452">
    <property type="entry name" value="Methyltrans_RNA"/>
    <property type="match status" value="1"/>
</dbReference>
<feature type="domain" description="Ribosomal RNA small subunit methyltransferase E PUA-like" evidence="14">
    <location>
        <begin position="20"/>
        <end position="66"/>
    </location>
</feature>
<dbReference type="SUPFAM" id="SSF75217">
    <property type="entry name" value="alpha/beta knot"/>
    <property type="match status" value="1"/>
</dbReference>
<evidence type="ECO:0000256" key="8">
    <source>
        <dbReference type="ARBA" id="ARBA00022679"/>
    </source>
</evidence>
<dbReference type="InterPro" id="IPR006700">
    <property type="entry name" value="RsmE"/>
</dbReference>
<dbReference type="EMBL" id="NVUL01000049">
    <property type="protein sequence ID" value="PCI77048.1"/>
    <property type="molecule type" value="Genomic_DNA"/>
</dbReference>
<dbReference type="GO" id="GO:0005737">
    <property type="term" value="C:cytoplasm"/>
    <property type="evidence" value="ECO:0007669"/>
    <property type="project" value="UniProtKB-SubCell"/>
</dbReference>
<dbReference type="GO" id="GO:0070042">
    <property type="term" value="F:rRNA (uridine-N3-)-methyltransferase activity"/>
    <property type="evidence" value="ECO:0007669"/>
    <property type="project" value="TreeGrafter"/>
</dbReference>
<reference evidence="16" key="1">
    <citation type="submission" date="2017-08" db="EMBL/GenBank/DDBJ databases">
        <title>A dynamic microbial community with high functional redundancy inhabits the cold, oxic subseafloor aquifer.</title>
        <authorList>
            <person name="Tully B.J."/>
            <person name="Wheat C.G."/>
            <person name="Glazer B.T."/>
            <person name="Huber J.A."/>
        </authorList>
    </citation>
    <scope>NUCLEOTIDE SEQUENCE [LARGE SCALE GENOMIC DNA]</scope>
</reference>
<evidence type="ECO:0000259" key="14">
    <source>
        <dbReference type="Pfam" id="PF20260"/>
    </source>
</evidence>
<feature type="domain" description="Ribosomal RNA small subunit methyltransferase E methyltransferase" evidence="13">
    <location>
        <begin position="80"/>
        <end position="238"/>
    </location>
</feature>
<sequence length="244" mass="27121">MRLSRVYLDSPLALNALISLPKEIAHYLSNVLRLRVNDELLVFNSEQGEFRARVSAVAKRAVDIELLEKMRGAQDAAKQDSLSIHLILGLSRGDRMDFAVQKSTELGVNEITPIYTEYGEVRLKPERVEKKIQHWQKIAISASEQSGRLDIPLLHKPISLLELSLSESVNKWMLEPSGPDALPQSITENSIVLLVGPEGGFSTNEIDWAQCNGFQIVALGSRILRTETAPVAALAILQHKYGDM</sequence>
<evidence type="ECO:0000256" key="6">
    <source>
        <dbReference type="ARBA" id="ARBA00022552"/>
    </source>
</evidence>
<keyword evidence="6 12" id="KW-0698">rRNA processing</keyword>
<comment type="function">
    <text evidence="10 12">Specifically methylates the N3 position of the uracil ring of uridine 1498 (m3U1498) in 16S rRNA. Acts on the fully assembled 30S ribosomal subunit.</text>
</comment>
<dbReference type="CDD" id="cd18084">
    <property type="entry name" value="RsmE-like"/>
    <property type="match status" value="1"/>
</dbReference>
<dbReference type="Proteomes" id="UP000218767">
    <property type="component" value="Unassembled WGS sequence"/>
</dbReference>
<evidence type="ECO:0000256" key="10">
    <source>
        <dbReference type="ARBA" id="ARBA00025699"/>
    </source>
</evidence>
<protein>
    <recommendedName>
        <fullName evidence="4 12">Ribosomal RNA small subunit methyltransferase E</fullName>
        <ecNumber evidence="3 12">2.1.1.193</ecNumber>
    </recommendedName>
</protein>
<dbReference type="InterPro" id="IPR015947">
    <property type="entry name" value="PUA-like_sf"/>
</dbReference>
<keyword evidence="9 12" id="KW-0949">S-adenosyl-L-methionine</keyword>
<comment type="caution">
    <text evidence="15">The sequence shown here is derived from an EMBL/GenBank/DDBJ whole genome shotgun (WGS) entry which is preliminary data.</text>
</comment>
<evidence type="ECO:0000313" key="15">
    <source>
        <dbReference type="EMBL" id="PCI77048.1"/>
    </source>
</evidence>
<organism evidence="15 16">
    <name type="scientific">SAR86 cluster bacterium</name>
    <dbReference type="NCBI Taxonomy" id="2030880"/>
    <lineage>
        <taxon>Bacteria</taxon>
        <taxon>Pseudomonadati</taxon>
        <taxon>Pseudomonadota</taxon>
        <taxon>Gammaproteobacteria</taxon>
        <taxon>SAR86 cluster</taxon>
    </lineage>
</organism>
<dbReference type="NCBIfam" id="NF008692">
    <property type="entry name" value="PRK11713.1-5"/>
    <property type="match status" value="1"/>
</dbReference>
<evidence type="ECO:0000313" key="16">
    <source>
        <dbReference type="Proteomes" id="UP000218767"/>
    </source>
</evidence>
<dbReference type="NCBIfam" id="TIGR00046">
    <property type="entry name" value="RsmE family RNA methyltransferase"/>
    <property type="match status" value="1"/>
</dbReference>
<evidence type="ECO:0000256" key="5">
    <source>
        <dbReference type="ARBA" id="ARBA00022490"/>
    </source>
</evidence>
<dbReference type="InterPro" id="IPR046886">
    <property type="entry name" value="RsmE_MTase_dom"/>
</dbReference>
<comment type="similarity">
    <text evidence="2 12">Belongs to the RNA methyltransferase RsmE family.</text>
</comment>
<comment type="subcellular location">
    <subcellularLocation>
        <location evidence="1 12">Cytoplasm</location>
    </subcellularLocation>
</comment>
<evidence type="ECO:0000256" key="4">
    <source>
        <dbReference type="ARBA" id="ARBA00013673"/>
    </source>
</evidence>